<comment type="caution">
    <text evidence="2">The sequence shown here is derived from an EMBL/GenBank/DDBJ whole genome shotgun (WGS) entry which is preliminary data.</text>
</comment>
<dbReference type="AlphaFoldDB" id="A0AAV9XR72"/>
<accession>A0AAV9XR72</accession>
<feature type="compositionally biased region" description="Polar residues" evidence="1">
    <location>
        <begin position="1"/>
        <end position="10"/>
    </location>
</feature>
<organism evidence="2 3">
    <name type="scientific">Orbilia ellipsospora</name>
    <dbReference type="NCBI Taxonomy" id="2528407"/>
    <lineage>
        <taxon>Eukaryota</taxon>
        <taxon>Fungi</taxon>
        <taxon>Dikarya</taxon>
        <taxon>Ascomycota</taxon>
        <taxon>Pezizomycotina</taxon>
        <taxon>Orbiliomycetes</taxon>
        <taxon>Orbiliales</taxon>
        <taxon>Orbiliaceae</taxon>
        <taxon>Orbilia</taxon>
    </lineage>
</organism>
<feature type="region of interest" description="Disordered" evidence="1">
    <location>
        <begin position="1"/>
        <end position="55"/>
    </location>
</feature>
<evidence type="ECO:0000313" key="2">
    <source>
        <dbReference type="EMBL" id="KAK6544459.1"/>
    </source>
</evidence>
<proteinExistence type="predicted"/>
<dbReference type="Proteomes" id="UP001365542">
    <property type="component" value="Unassembled WGS sequence"/>
</dbReference>
<keyword evidence="3" id="KW-1185">Reference proteome</keyword>
<name>A0AAV9XR72_9PEZI</name>
<gene>
    <name evidence="2" type="ORF">TWF694_001154</name>
</gene>
<evidence type="ECO:0000313" key="3">
    <source>
        <dbReference type="Proteomes" id="UP001365542"/>
    </source>
</evidence>
<feature type="compositionally biased region" description="Basic and acidic residues" evidence="1">
    <location>
        <begin position="17"/>
        <end position="44"/>
    </location>
</feature>
<reference evidence="2 3" key="1">
    <citation type="submission" date="2019-10" db="EMBL/GenBank/DDBJ databases">
        <authorList>
            <person name="Palmer J.M."/>
        </authorList>
    </citation>
    <scope>NUCLEOTIDE SEQUENCE [LARGE SCALE GENOMIC DNA]</scope>
    <source>
        <strain evidence="2 3">TWF694</strain>
    </source>
</reference>
<protein>
    <submittedName>
        <fullName evidence="2">Uncharacterized protein</fullName>
    </submittedName>
</protein>
<evidence type="ECO:0000256" key="1">
    <source>
        <dbReference type="SAM" id="MobiDB-lite"/>
    </source>
</evidence>
<dbReference type="EMBL" id="JAVHJO010000001">
    <property type="protein sequence ID" value="KAK6544459.1"/>
    <property type="molecule type" value="Genomic_DNA"/>
</dbReference>
<sequence>MSKNIKQSVESYPPPYKEFDNHPNLEDSEEFAKGVESEHNDRSEAASYILSPPHDYDDYFIHQENKYDQKKMAKKTNTKK</sequence>